<reference evidence="2 3" key="1">
    <citation type="submission" date="2020-08" db="EMBL/GenBank/DDBJ databases">
        <title>Genomic Encyclopedia of Type Strains, Phase IV (KMG-IV): sequencing the most valuable type-strain genomes for metagenomic binning, comparative biology and taxonomic classification.</title>
        <authorList>
            <person name="Goeker M."/>
        </authorList>
    </citation>
    <scope>NUCLEOTIDE SEQUENCE [LARGE SCALE GENOMIC DNA]</scope>
    <source>
        <strain evidence="2 3">DSM 25024</strain>
    </source>
</reference>
<dbReference type="RefSeq" id="WP_090964664.1">
    <property type="nucleotide sequence ID" value="NZ_FOOA01000014.1"/>
</dbReference>
<dbReference type="AlphaFoldDB" id="A0A7W6FX40"/>
<feature type="region of interest" description="Disordered" evidence="1">
    <location>
        <begin position="101"/>
        <end position="133"/>
    </location>
</feature>
<dbReference type="Proteomes" id="UP000531216">
    <property type="component" value="Unassembled WGS sequence"/>
</dbReference>
<evidence type="ECO:0000313" key="2">
    <source>
        <dbReference type="EMBL" id="MBB3937697.1"/>
    </source>
</evidence>
<keyword evidence="3" id="KW-1185">Reference proteome</keyword>
<evidence type="ECO:0000313" key="3">
    <source>
        <dbReference type="Proteomes" id="UP000531216"/>
    </source>
</evidence>
<evidence type="ECO:0000256" key="1">
    <source>
        <dbReference type="SAM" id="MobiDB-lite"/>
    </source>
</evidence>
<gene>
    <name evidence="2" type="ORF">GGR05_003865</name>
</gene>
<protein>
    <submittedName>
        <fullName evidence="2">Uncharacterized protein</fullName>
    </submittedName>
</protein>
<comment type="caution">
    <text evidence="2">The sequence shown here is derived from an EMBL/GenBank/DDBJ whole genome shotgun (WGS) entry which is preliminary data.</text>
</comment>
<feature type="compositionally biased region" description="Basic residues" evidence="1">
    <location>
        <begin position="110"/>
        <end position="120"/>
    </location>
</feature>
<dbReference type="EMBL" id="JACIDO010000011">
    <property type="protein sequence ID" value="MBB3937697.1"/>
    <property type="molecule type" value="Genomic_DNA"/>
</dbReference>
<organism evidence="2 3">
    <name type="scientific">Aureimonas phyllosphaerae</name>
    <dbReference type="NCBI Taxonomy" id="1166078"/>
    <lineage>
        <taxon>Bacteria</taxon>
        <taxon>Pseudomonadati</taxon>
        <taxon>Pseudomonadota</taxon>
        <taxon>Alphaproteobacteria</taxon>
        <taxon>Hyphomicrobiales</taxon>
        <taxon>Aurantimonadaceae</taxon>
        <taxon>Aureimonas</taxon>
    </lineage>
</organism>
<accession>A0A7W6FX40</accession>
<name>A0A7W6FX40_9HYPH</name>
<proteinExistence type="predicted"/>
<sequence length="133" mass="14598">MSVRVTSHAIIRYLTRVRLLDESEIRQAAGEGASDHGLAKAGCAMLNQTLAEVAAEILPRHLEAAVILGASRIQRAGFALACREGFVTTVVDGANLCRPGHHTAQGWHPRAQRRRERRPRFLLSEHMAEGETP</sequence>